<accession>A0AAD5PAZ6</accession>
<keyword evidence="1" id="KW-0472">Membrane</keyword>
<name>A0AAD5PAZ6_9FUNG</name>
<comment type="caution">
    <text evidence="2">The sequence shown here is derived from an EMBL/GenBank/DDBJ whole genome shotgun (WGS) entry which is preliminary data.</text>
</comment>
<protein>
    <submittedName>
        <fullName evidence="2">Uncharacterized protein</fullName>
    </submittedName>
</protein>
<dbReference type="EMBL" id="JAIXMP010000024">
    <property type="protein sequence ID" value="KAI9254483.1"/>
    <property type="molecule type" value="Genomic_DNA"/>
</dbReference>
<evidence type="ECO:0000313" key="2">
    <source>
        <dbReference type="EMBL" id="KAI9254483.1"/>
    </source>
</evidence>
<keyword evidence="1" id="KW-1133">Transmembrane helix</keyword>
<sequence>MQGLTWQANKNTHTDTIIFLSLFYLYFIHTPFIIHSYYIYLSHALLTIQKKRHNILN</sequence>
<feature type="non-terminal residue" evidence="2">
    <location>
        <position position="57"/>
    </location>
</feature>
<feature type="transmembrane region" description="Helical" evidence="1">
    <location>
        <begin position="17"/>
        <end position="41"/>
    </location>
</feature>
<organism evidence="2 3">
    <name type="scientific">Phascolomyces articulosus</name>
    <dbReference type="NCBI Taxonomy" id="60185"/>
    <lineage>
        <taxon>Eukaryota</taxon>
        <taxon>Fungi</taxon>
        <taxon>Fungi incertae sedis</taxon>
        <taxon>Mucoromycota</taxon>
        <taxon>Mucoromycotina</taxon>
        <taxon>Mucoromycetes</taxon>
        <taxon>Mucorales</taxon>
        <taxon>Lichtheimiaceae</taxon>
        <taxon>Phascolomyces</taxon>
    </lineage>
</organism>
<evidence type="ECO:0000313" key="3">
    <source>
        <dbReference type="Proteomes" id="UP001209540"/>
    </source>
</evidence>
<reference evidence="2" key="2">
    <citation type="submission" date="2023-02" db="EMBL/GenBank/DDBJ databases">
        <authorList>
            <consortium name="DOE Joint Genome Institute"/>
            <person name="Mondo S.J."/>
            <person name="Chang Y."/>
            <person name="Wang Y."/>
            <person name="Ahrendt S."/>
            <person name="Andreopoulos W."/>
            <person name="Barry K."/>
            <person name="Beard J."/>
            <person name="Benny G.L."/>
            <person name="Blankenship S."/>
            <person name="Bonito G."/>
            <person name="Cuomo C."/>
            <person name="Desiro A."/>
            <person name="Gervers K.A."/>
            <person name="Hundley H."/>
            <person name="Kuo A."/>
            <person name="LaButti K."/>
            <person name="Lang B.F."/>
            <person name="Lipzen A."/>
            <person name="O'Donnell K."/>
            <person name="Pangilinan J."/>
            <person name="Reynolds N."/>
            <person name="Sandor L."/>
            <person name="Smith M.W."/>
            <person name="Tsang A."/>
            <person name="Grigoriev I.V."/>
            <person name="Stajich J.E."/>
            <person name="Spatafora J.W."/>
        </authorList>
    </citation>
    <scope>NUCLEOTIDE SEQUENCE</scope>
    <source>
        <strain evidence="2">RSA 2281</strain>
    </source>
</reference>
<keyword evidence="1" id="KW-0812">Transmembrane</keyword>
<dbReference type="Proteomes" id="UP001209540">
    <property type="component" value="Unassembled WGS sequence"/>
</dbReference>
<dbReference type="AlphaFoldDB" id="A0AAD5PAZ6"/>
<reference evidence="2" key="1">
    <citation type="journal article" date="2022" name="IScience">
        <title>Evolution of zygomycete secretomes and the origins of terrestrial fungal ecologies.</title>
        <authorList>
            <person name="Chang Y."/>
            <person name="Wang Y."/>
            <person name="Mondo S."/>
            <person name="Ahrendt S."/>
            <person name="Andreopoulos W."/>
            <person name="Barry K."/>
            <person name="Beard J."/>
            <person name="Benny G.L."/>
            <person name="Blankenship S."/>
            <person name="Bonito G."/>
            <person name="Cuomo C."/>
            <person name="Desiro A."/>
            <person name="Gervers K.A."/>
            <person name="Hundley H."/>
            <person name="Kuo A."/>
            <person name="LaButti K."/>
            <person name="Lang B.F."/>
            <person name="Lipzen A."/>
            <person name="O'Donnell K."/>
            <person name="Pangilinan J."/>
            <person name="Reynolds N."/>
            <person name="Sandor L."/>
            <person name="Smith M.E."/>
            <person name="Tsang A."/>
            <person name="Grigoriev I.V."/>
            <person name="Stajich J.E."/>
            <person name="Spatafora J.W."/>
        </authorList>
    </citation>
    <scope>NUCLEOTIDE SEQUENCE</scope>
    <source>
        <strain evidence="2">RSA 2281</strain>
    </source>
</reference>
<evidence type="ECO:0000256" key="1">
    <source>
        <dbReference type="SAM" id="Phobius"/>
    </source>
</evidence>
<proteinExistence type="predicted"/>
<keyword evidence="3" id="KW-1185">Reference proteome</keyword>
<gene>
    <name evidence="2" type="ORF">BDA99DRAFT_518521</name>
</gene>